<organism evidence="1 2">
    <name type="scientific">Marssonina brunnea f. sp. multigermtubi (strain MB_m1)</name>
    <name type="common">Marssonina leaf spot fungus</name>
    <dbReference type="NCBI Taxonomy" id="1072389"/>
    <lineage>
        <taxon>Eukaryota</taxon>
        <taxon>Fungi</taxon>
        <taxon>Dikarya</taxon>
        <taxon>Ascomycota</taxon>
        <taxon>Pezizomycotina</taxon>
        <taxon>Leotiomycetes</taxon>
        <taxon>Helotiales</taxon>
        <taxon>Drepanopezizaceae</taxon>
        <taxon>Drepanopeziza</taxon>
    </lineage>
</organism>
<dbReference type="eggNOG" id="ENOG502SZ7E">
    <property type="taxonomic scope" value="Eukaryota"/>
</dbReference>
<proteinExistence type="predicted"/>
<dbReference type="OrthoDB" id="411592at2759"/>
<dbReference type="KEGG" id="mbe:MBM_08176"/>
<gene>
    <name evidence="1" type="ORF">MBM_08176</name>
</gene>
<dbReference type="InParanoid" id="K1WXT7"/>
<dbReference type="EMBL" id="JH921449">
    <property type="protein sequence ID" value="EKD13458.1"/>
    <property type="molecule type" value="Genomic_DNA"/>
</dbReference>
<accession>K1WXT7</accession>
<evidence type="ECO:0000313" key="2">
    <source>
        <dbReference type="Proteomes" id="UP000006753"/>
    </source>
</evidence>
<keyword evidence="2" id="KW-1185">Reference proteome</keyword>
<protein>
    <submittedName>
        <fullName evidence="1">Polyprotein</fullName>
    </submittedName>
</protein>
<name>K1WXT7_MARBU</name>
<dbReference type="AlphaFoldDB" id="K1WXT7"/>
<reference evidence="1 2" key="1">
    <citation type="journal article" date="2012" name="BMC Genomics">
        <title>Sequencing the genome of Marssonina brunnea reveals fungus-poplar co-evolution.</title>
        <authorList>
            <person name="Zhu S."/>
            <person name="Cao Y.-Z."/>
            <person name="Jiang C."/>
            <person name="Tan B.-Y."/>
            <person name="Wang Z."/>
            <person name="Feng S."/>
            <person name="Zhang L."/>
            <person name="Su X.-H."/>
            <person name="Brejova B."/>
            <person name="Vinar T."/>
            <person name="Xu M."/>
            <person name="Wang M.-X."/>
            <person name="Zhang S.-G."/>
            <person name="Huang M.-R."/>
            <person name="Wu R."/>
            <person name="Zhou Y."/>
        </authorList>
    </citation>
    <scope>NUCLEOTIDE SEQUENCE [LARGE SCALE GENOMIC DNA]</scope>
    <source>
        <strain evidence="1 2">MB_m1</strain>
    </source>
</reference>
<evidence type="ECO:0000313" key="1">
    <source>
        <dbReference type="EMBL" id="EKD13458.1"/>
    </source>
</evidence>
<dbReference type="Proteomes" id="UP000006753">
    <property type="component" value="Unassembled WGS sequence"/>
</dbReference>
<dbReference type="HOGENOM" id="CLU_002055_2_0_1"/>
<sequence length="118" mass="13253">MIFNRCKLSLDKKGFGLSIGFVAILGNKAHLGIFNFSVVVCTDSYSLYEYIVKLGTIKEKRLIIDIIAIRELYERRELFKVRWIGGKSNPADAMTKIGANISLQKLVLTNTLKVQVDG</sequence>
<dbReference type="OMA" id="VVEWVEC"/>